<dbReference type="GO" id="GO:0007005">
    <property type="term" value="P:mitochondrion organization"/>
    <property type="evidence" value="ECO:0007669"/>
    <property type="project" value="TreeGrafter"/>
</dbReference>
<dbReference type="SUPFAM" id="SSF56112">
    <property type="entry name" value="Protein kinase-like (PK-like)"/>
    <property type="match status" value="1"/>
</dbReference>
<evidence type="ECO:0000313" key="4">
    <source>
        <dbReference type="Proteomes" id="UP001201163"/>
    </source>
</evidence>
<dbReference type="PANTHER" id="PTHR43173:SF19">
    <property type="entry name" value="AARF DOMAIN-CONTAINING PROTEIN KINASE 1"/>
    <property type="match status" value="1"/>
</dbReference>
<name>A0AAD4LQU1_9AGAM</name>
<dbReference type="AlphaFoldDB" id="A0AAD4LQU1"/>
<evidence type="ECO:0000256" key="1">
    <source>
        <dbReference type="ARBA" id="ARBA00009670"/>
    </source>
</evidence>
<comment type="similarity">
    <text evidence="1">Belongs to the protein kinase superfamily. ADCK protein kinase family.</text>
</comment>
<comment type="caution">
    <text evidence="3">The sequence shown here is derived from an EMBL/GenBank/DDBJ whole genome shotgun (WGS) entry which is preliminary data.</text>
</comment>
<feature type="domain" description="ABC1 atypical kinase-like" evidence="2">
    <location>
        <begin position="167"/>
        <end position="408"/>
    </location>
</feature>
<dbReference type="InterPro" id="IPR011009">
    <property type="entry name" value="Kinase-like_dom_sf"/>
</dbReference>
<dbReference type="GO" id="GO:0055088">
    <property type="term" value="P:lipid homeostasis"/>
    <property type="evidence" value="ECO:0007669"/>
    <property type="project" value="TreeGrafter"/>
</dbReference>
<accession>A0AAD4LQU1</accession>
<organism evidence="3 4">
    <name type="scientific">Lactarius akahatsu</name>
    <dbReference type="NCBI Taxonomy" id="416441"/>
    <lineage>
        <taxon>Eukaryota</taxon>
        <taxon>Fungi</taxon>
        <taxon>Dikarya</taxon>
        <taxon>Basidiomycota</taxon>
        <taxon>Agaricomycotina</taxon>
        <taxon>Agaricomycetes</taxon>
        <taxon>Russulales</taxon>
        <taxon>Russulaceae</taxon>
        <taxon>Lactarius</taxon>
    </lineage>
</organism>
<dbReference type="GO" id="GO:0005743">
    <property type="term" value="C:mitochondrial inner membrane"/>
    <property type="evidence" value="ECO:0007669"/>
    <property type="project" value="TreeGrafter"/>
</dbReference>
<dbReference type="EMBL" id="JAKELL010000011">
    <property type="protein sequence ID" value="KAH8995740.1"/>
    <property type="molecule type" value="Genomic_DNA"/>
</dbReference>
<evidence type="ECO:0000259" key="2">
    <source>
        <dbReference type="Pfam" id="PF03109"/>
    </source>
</evidence>
<reference evidence="3" key="1">
    <citation type="submission" date="2022-01" db="EMBL/GenBank/DDBJ databases">
        <title>Comparative genomics reveals a dynamic genome evolution in the ectomycorrhizal milk-cap (Lactarius) mushrooms.</title>
        <authorList>
            <consortium name="DOE Joint Genome Institute"/>
            <person name="Lebreton A."/>
            <person name="Tang N."/>
            <person name="Kuo A."/>
            <person name="LaButti K."/>
            <person name="Drula E."/>
            <person name="Barry K."/>
            <person name="Clum A."/>
            <person name="Lipzen A."/>
            <person name="Mousain D."/>
            <person name="Ng V."/>
            <person name="Wang R."/>
            <person name="Wang X."/>
            <person name="Dai Y."/>
            <person name="Henrissat B."/>
            <person name="Grigoriev I.V."/>
            <person name="Guerin-Laguette A."/>
            <person name="Yu F."/>
            <person name="Martin F.M."/>
        </authorList>
    </citation>
    <scope>NUCLEOTIDE SEQUENCE</scope>
    <source>
        <strain evidence="3">QP</strain>
    </source>
</reference>
<dbReference type="CDD" id="cd13969">
    <property type="entry name" value="ADCK1-like"/>
    <property type="match status" value="1"/>
</dbReference>
<proteinExistence type="inferred from homology"/>
<dbReference type="Pfam" id="PF03109">
    <property type="entry name" value="ABC1"/>
    <property type="match status" value="1"/>
</dbReference>
<evidence type="ECO:0000313" key="3">
    <source>
        <dbReference type="EMBL" id="KAH8995740.1"/>
    </source>
</evidence>
<dbReference type="InterPro" id="IPR045307">
    <property type="entry name" value="ADCK1_dom"/>
</dbReference>
<protein>
    <submittedName>
        <fullName evidence="3">ABC1-domain-containing protein</fullName>
    </submittedName>
</protein>
<dbReference type="InterPro" id="IPR004147">
    <property type="entry name" value="ABC1_dom"/>
</dbReference>
<keyword evidence="4" id="KW-1185">Reference proteome</keyword>
<dbReference type="PANTHER" id="PTHR43173">
    <property type="entry name" value="ABC1 FAMILY PROTEIN"/>
    <property type="match status" value="1"/>
</dbReference>
<sequence>MLSVGLYARRTAPFIRTTPPSNSFVRHVGRWPFRRSGSLPPLRPLGVGAGARSRVAAYSIAITFGVGISFIAYENHQPFRHTVLAVVRCSRVAGAAILGAIDYKRTFARTYTSDEERLEAYSECHLRSANRVLRALLANGGVFIKLGQHVASIVVLPLEWRSTMRPLQDKCDPTPYEDVNTLFVSDMGRPLSEIFDYFNPDPIGVASLAQVHIAHHRETGKTVAVKLQHPHLLEFSEIDMEMVELTLGWIKRWFPEFEFTWLGEEMRENLPKELDFTNEARNARMAFDNFKSSKTSLYIPEVISADKRVLIMEFIEGARVDDLEYLAAHNIDRNKVSLELSRIFSQMVYLDGWFHADPHPGNLLIRPRPAASRSPYNFEIVLLDHGLYFDLDRTLRINYSKLWLALIAPATPENNADRRKYAELVGNVGPDQYPIFEAALTGRATMEDTPRRDNENKSSFQRASSMLEQLPQTDQEVEALRNAVMTKEGLLLSVFDILRKVPRRVLMVFKLNDLTRSLDHALATTHSKVRVFVVVAKYCTAAVWEDERQTIFDGMRGSGLLSPGRLAEYFGAWWRFERLYCGLVVLEWYMDIQAQARKFTAWFRGLYRTGFEGAHKAAAGLA</sequence>
<dbReference type="Proteomes" id="UP001201163">
    <property type="component" value="Unassembled WGS sequence"/>
</dbReference>
<gene>
    <name evidence="3" type="ORF">EDB92DRAFT_1845868</name>
</gene>
<dbReference type="InterPro" id="IPR051130">
    <property type="entry name" value="Mito_struct-func_regulator"/>
</dbReference>